<protein>
    <submittedName>
        <fullName evidence="2">CHAT domain-containing protein</fullName>
    </submittedName>
</protein>
<keyword evidence="3" id="KW-1185">Reference proteome</keyword>
<accession>A0ABV6MNX7</accession>
<proteinExistence type="predicted"/>
<name>A0ABV6MNX7_9PSEU</name>
<dbReference type="Proteomes" id="UP001589810">
    <property type="component" value="Unassembled WGS sequence"/>
</dbReference>
<evidence type="ECO:0000313" key="3">
    <source>
        <dbReference type="Proteomes" id="UP001589810"/>
    </source>
</evidence>
<comment type="caution">
    <text evidence="2">The sequence shown here is derived from an EMBL/GenBank/DDBJ whole genome shotgun (WGS) entry which is preliminary data.</text>
</comment>
<organism evidence="2 3">
    <name type="scientific">Kutzneria chonburiensis</name>
    <dbReference type="NCBI Taxonomy" id="1483604"/>
    <lineage>
        <taxon>Bacteria</taxon>
        <taxon>Bacillati</taxon>
        <taxon>Actinomycetota</taxon>
        <taxon>Actinomycetes</taxon>
        <taxon>Pseudonocardiales</taxon>
        <taxon>Pseudonocardiaceae</taxon>
        <taxon>Kutzneria</taxon>
    </lineage>
</organism>
<reference evidence="2 3" key="1">
    <citation type="submission" date="2024-09" db="EMBL/GenBank/DDBJ databases">
        <authorList>
            <person name="Sun Q."/>
            <person name="Mori K."/>
        </authorList>
    </citation>
    <scope>NUCLEOTIDE SEQUENCE [LARGE SCALE GENOMIC DNA]</scope>
    <source>
        <strain evidence="2 3">TBRC 1432</strain>
    </source>
</reference>
<evidence type="ECO:0000259" key="1">
    <source>
        <dbReference type="Pfam" id="PF12770"/>
    </source>
</evidence>
<evidence type="ECO:0000313" key="2">
    <source>
        <dbReference type="EMBL" id="MFC0541912.1"/>
    </source>
</evidence>
<dbReference type="EMBL" id="JBHLUD010000002">
    <property type="protein sequence ID" value="MFC0541912.1"/>
    <property type="molecule type" value="Genomic_DNA"/>
</dbReference>
<dbReference type="InterPro" id="IPR024983">
    <property type="entry name" value="CHAT_dom"/>
</dbReference>
<feature type="domain" description="CHAT" evidence="1">
    <location>
        <begin position="621"/>
        <end position="921"/>
    </location>
</feature>
<sequence>MSQDALQAVIDYTSAAGDQVGRPDNAGWTFARAWMLAVRIEHLNGDDGDIERVFADVLALPETFPGRPKLAAYAVTAVLRRGAMRGKERVRAAVRLTALADADPVPFQNWPMASAAVRALGLLIAAQYGEEGFGFVAALEEAKRLVAVVGDEKPYRTMVDMAIDGLHRLINVEQPQFGMPEIRLPSVLDDALRDRYEVLAEFQAALVRQDLMRLKALWPRYVALSEDPRIEESLRVSLKQSVEPMRPFVAWMSDATVTPDNDIGFDIDPAGPPPEDPGMAPRPGESTEQWVSRAVTSAVGYLARGGKSSLDRAIDLLALALDRAPAHDVRRVFYETTMGSALMERFVQEHERGDLTWAISVLEHARDHAKTIANTHWSTLSIPLSYAYRASGRAELGRQVALSGLRSQAWSALLQTSPDAVITAGRSAASTALDVARMCLADSDVERAVAALELGRGLLLFSSLETRDLEKRLIDVGEPGLAQEWAASLRGASQVEPEDLRRRVMSALTGVPIMPDSGGQRGESKIPLLDPPELAEIRAALSTLEVDALVYLLPGEGKTGVAVVVPAGDDAYRMSLPALDATKLRSFESYLDGAARDLRVAQKVKPAGETATEPLDDVCLWAWDAAMGPLLRKLKTPGRPARLVLVPVRELARVPWHAAHNMATGERAIERAVLSYTPSARLMCQVAWRSRMALSGAGLVVGDPDTAGAARELVAARAEAAAVAGLYPEMHYVGRLPDGTTAPDGLGSKADVEGWLDKPGAGGLLHLACHGVVHTGGDMTSYLLLAGGERLGAEELTADLAVAGSRDIALAVLAACSTATSSRSYDEAYSIGSALLAAGVRTVVSAQWSVPDSPTSVLMFMFHHYLRECGLAPVDALRSAQLWTLRDRRPPESMPQSLRDLLDRHAVDGVSAWAAFVHSGQ</sequence>
<dbReference type="Pfam" id="PF12770">
    <property type="entry name" value="CHAT"/>
    <property type="match status" value="1"/>
</dbReference>
<gene>
    <name evidence="2" type="ORF">ACFFH7_10500</name>
</gene>
<dbReference type="RefSeq" id="WP_273942054.1">
    <property type="nucleotide sequence ID" value="NZ_CP097263.1"/>
</dbReference>